<dbReference type="GeneID" id="19014295"/>
<proteinExistence type="predicted"/>
<protein>
    <submittedName>
        <fullName evidence="2">Uncharacterized protein</fullName>
    </submittedName>
</protein>
<dbReference type="OrthoDB" id="10429115at2759"/>
<evidence type="ECO:0000256" key="1">
    <source>
        <dbReference type="SAM" id="MobiDB-lite"/>
    </source>
</evidence>
<dbReference type="RefSeq" id="XP_007511623.1">
    <property type="nucleotide sequence ID" value="XM_007511561.1"/>
</dbReference>
<feature type="compositionally biased region" description="Basic and acidic residues" evidence="1">
    <location>
        <begin position="377"/>
        <end position="386"/>
    </location>
</feature>
<dbReference type="KEGG" id="bpg:Bathy08g03160"/>
<dbReference type="Proteomes" id="UP000198341">
    <property type="component" value="Chromosome 8"/>
</dbReference>
<feature type="compositionally biased region" description="Polar residues" evidence="1">
    <location>
        <begin position="184"/>
        <end position="201"/>
    </location>
</feature>
<feature type="region of interest" description="Disordered" evidence="1">
    <location>
        <begin position="255"/>
        <end position="285"/>
    </location>
</feature>
<feature type="compositionally biased region" description="Low complexity" evidence="1">
    <location>
        <begin position="265"/>
        <end position="285"/>
    </location>
</feature>
<feature type="compositionally biased region" description="Basic and acidic residues" evidence="1">
    <location>
        <begin position="43"/>
        <end position="52"/>
    </location>
</feature>
<feature type="compositionally biased region" description="Basic and acidic residues" evidence="1">
    <location>
        <begin position="255"/>
        <end position="264"/>
    </location>
</feature>
<feature type="region of interest" description="Disordered" evidence="1">
    <location>
        <begin position="178"/>
        <end position="224"/>
    </location>
</feature>
<sequence>MNGYARCTVPPILVNARPKNNNNNNNVIGNSSTSPTAAPTPKRTSEDRDDAKFGGVVSQQPHASVHHERGQRRKKSVRFTETPDEVVGTAEDIDRSSISAPKRCDVCNVHLVGFVWECGACCEQEKSTKNDGSGEDAMSSRGEQHQVQHSPSCQACEELVGVGRMAVREEERVKNTMLEIGPQSPHQSQGTVFNSGNTASSGGDHGFSHRSRNNKNNNNIEEGEDASKKGFRLCVSCYQMHARLSMSRTRFLEERKRKEEENLRKQTISSSSDDTITITPTTTTTTLPVPVLNNTTASVPTAEATPEEKETVFSAGQNNSLWLQLAEQLQIHEHDPQNFIRTGLDDQLALEEIIRDRATLMVNGEDRLGRILKEATRRMDAAKQNDAESPENENSNGMHQNEEELAPAF</sequence>
<keyword evidence="3" id="KW-1185">Reference proteome</keyword>
<dbReference type="AlphaFoldDB" id="K8EIA1"/>
<feature type="compositionally biased region" description="Polar residues" evidence="1">
    <location>
        <begin position="27"/>
        <end position="37"/>
    </location>
</feature>
<gene>
    <name evidence="2" type="ORF">Bathy08g03160</name>
</gene>
<feature type="region of interest" description="Disordered" evidence="1">
    <location>
        <begin position="1"/>
        <end position="83"/>
    </location>
</feature>
<evidence type="ECO:0000313" key="3">
    <source>
        <dbReference type="Proteomes" id="UP000198341"/>
    </source>
</evidence>
<name>K8EIA1_9CHLO</name>
<accession>K8EIA1</accession>
<dbReference type="EMBL" id="FO082271">
    <property type="protein sequence ID" value="CCO17744.1"/>
    <property type="molecule type" value="Genomic_DNA"/>
</dbReference>
<reference evidence="2 3" key="1">
    <citation type="submission" date="2011-10" db="EMBL/GenBank/DDBJ databases">
        <authorList>
            <person name="Genoscope - CEA"/>
        </authorList>
    </citation>
    <scope>NUCLEOTIDE SEQUENCE [LARGE SCALE GENOMIC DNA]</scope>
    <source>
        <strain evidence="2 3">RCC 1105</strain>
    </source>
</reference>
<feature type="region of interest" description="Disordered" evidence="1">
    <location>
        <begin position="127"/>
        <end position="152"/>
    </location>
</feature>
<organism evidence="2 3">
    <name type="scientific">Bathycoccus prasinos</name>
    <dbReference type="NCBI Taxonomy" id="41875"/>
    <lineage>
        <taxon>Eukaryota</taxon>
        <taxon>Viridiplantae</taxon>
        <taxon>Chlorophyta</taxon>
        <taxon>Mamiellophyceae</taxon>
        <taxon>Mamiellales</taxon>
        <taxon>Bathycoccaceae</taxon>
        <taxon>Bathycoccus</taxon>
    </lineage>
</organism>
<evidence type="ECO:0000313" key="2">
    <source>
        <dbReference type="EMBL" id="CCO17744.1"/>
    </source>
</evidence>
<feature type="region of interest" description="Disordered" evidence="1">
    <location>
        <begin position="377"/>
        <end position="409"/>
    </location>
</feature>